<evidence type="ECO:0000313" key="3">
    <source>
        <dbReference type="EMBL" id="MBN9645114.1"/>
    </source>
</evidence>
<sequence>MPRRLFAYATCVAATAGLVSGCSLFGGDDQPEEVVVTVTSTRSSAAGTAESPAPVTVTTTVKKDGGSHSRDTAPDGRADAPLAEVYRAILANPRLVPFTNPSDRPINPTGDYRYTLADVDGDGKPDMMLNIAMEETGPGWPTVGYVTFVLSRSTPGNIVVAKGVTLDGAASAGGFRAGTLMPTGGQTGIAEAFWQSVGTETTNNIYSVDGDGVVVKERDYTDTIDTSGPWTLPTPGGYCLPAWHSVADTSLVDSMTTGGCEN</sequence>
<feature type="compositionally biased region" description="Low complexity" evidence="1">
    <location>
        <begin position="41"/>
        <end position="60"/>
    </location>
</feature>
<evidence type="ECO:0000256" key="2">
    <source>
        <dbReference type="SAM" id="SignalP"/>
    </source>
</evidence>
<protein>
    <recommendedName>
        <fullName evidence="5">Lipoprotein</fullName>
    </recommendedName>
</protein>
<dbReference type="RefSeq" id="WP_207279590.1">
    <property type="nucleotide sequence ID" value="NZ_JAFLEQ010000017.1"/>
</dbReference>
<dbReference type="EMBL" id="JAFLEQ010000017">
    <property type="protein sequence ID" value="MBN9645114.1"/>
    <property type="molecule type" value="Genomic_DNA"/>
</dbReference>
<keyword evidence="2" id="KW-0732">Signal</keyword>
<feature type="chain" id="PRO_5039480711" description="Lipoprotein" evidence="2">
    <location>
        <begin position="26"/>
        <end position="262"/>
    </location>
</feature>
<organism evidence="3 4">
    <name type="scientific">Corynebacterium mendelii</name>
    <dbReference type="NCBI Taxonomy" id="2765362"/>
    <lineage>
        <taxon>Bacteria</taxon>
        <taxon>Bacillati</taxon>
        <taxon>Actinomycetota</taxon>
        <taxon>Actinomycetes</taxon>
        <taxon>Mycobacteriales</taxon>
        <taxon>Corynebacteriaceae</taxon>
        <taxon>Corynebacterium</taxon>
    </lineage>
</organism>
<dbReference type="Proteomes" id="UP000664332">
    <property type="component" value="Unassembled WGS sequence"/>
</dbReference>
<dbReference type="AlphaFoldDB" id="A0A939E192"/>
<evidence type="ECO:0000256" key="1">
    <source>
        <dbReference type="SAM" id="MobiDB-lite"/>
    </source>
</evidence>
<feature type="region of interest" description="Disordered" evidence="1">
    <location>
        <begin position="41"/>
        <end position="77"/>
    </location>
</feature>
<accession>A0A939E192</accession>
<evidence type="ECO:0000313" key="4">
    <source>
        <dbReference type="Proteomes" id="UP000664332"/>
    </source>
</evidence>
<feature type="compositionally biased region" description="Basic and acidic residues" evidence="1">
    <location>
        <begin position="61"/>
        <end position="77"/>
    </location>
</feature>
<evidence type="ECO:0008006" key="5">
    <source>
        <dbReference type="Google" id="ProtNLM"/>
    </source>
</evidence>
<name>A0A939E192_9CORY</name>
<comment type="caution">
    <text evidence="3">The sequence shown here is derived from an EMBL/GenBank/DDBJ whole genome shotgun (WGS) entry which is preliminary data.</text>
</comment>
<gene>
    <name evidence="3" type="ORF">JZY06_10915</name>
</gene>
<feature type="signal peptide" evidence="2">
    <location>
        <begin position="1"/>
        <end position="25"/>
    </location>
</feature>
<proteinExistence type="predicted"/>
<keyword evidence="4" id="KW-1185">Reference proteome</keyword>
<reference evidence="3" key="1">
    <citation type="submission" date="2021-03" db="EMBL/GenBank/DDBJ databases">
        <authorList>
            <person name="Sun Q."/>
        </authorList>
    </citation>
    <scope>NUCLEOTIDE SEQUENCE</scope>
    <source>
        <strain evidence="3">CCM 8862</strain>
    </source>
</reference>
<dbReference type="PROSITE" id="PS51257">
    <property type="entry name" value="PROKAR_LIPOPROTEIN"/>
    <property type="match status" value="1"/>
</dbReference>